<protein>
    <submittedName>
        <fullName evidence="3">SGNH/GDSL hydrolase family protein</fullName>
    </submittedName>
</protein>
<dbReference type="Proteomes" id="UP001499895">
    <property type="component" value="Unassembled WGS sequence"/>
</dbReference>
<name>A0ABP3KKM6_9ACTN</name>
<dbReference type="Gene3D" id="3.40.50.1110">
    <property type="entry name" value="SGNH hydrolase"/>
    <property type="match status" value="1"/>
</dbReference>
<keyword evidence="3" id="KW-0378">Hydrolase</keyword>
<accession>A0ABP3KKM6</accession>
<dbReference type="PANTHER" id="PTHR37981">
    <property type="entry name" value="LIPASE 2"/>
    <property type="match status" value="1"/>
</dbReference>
<dbReference type="CDD" id="cd01823">
    <property type="entry name" value="SEST_like"/>
    <property type="match status" value="1"/>
</dbReference>
<dbReference type="InterPro" id="IPR037460">
    <property type="entry name" value="SEST-like"/>
</dbReference>
<organism evidence="3 4">
    <name type="scientific">Streptomyces stramineus</name>
    <dbReference type="NCBI Taxonomy" id="173861"/>
    <lineage>
        <taxon>Bacteria</taxon>
        <taxon>Bacillati</taxon>
        <taxon>Actinomycetota</taxon>
        <taxon>Actinomycetes</taxon>
        <taxon>Kitasatosporales</taxon>
        <taxon>Streptomycetaceae</taxon>
        <taxon>Streptomyces</taxon>
    </lineage>
</organism>
<dbReference type="Pfam" id="PF13472">
    <property type="entry name" value="Lipase_GDSL_2"/>
    <property type="match status" value="1"/>
</dbReference>
<evidence type="ECO:0000259" key="2">
    <source>
        <dbReference type="Pfam" id="PF13472"/>
    </source>
</evidence>
<feature type="signal peptide" evidence="1">
    <location>
        <begin position="1"/>
        <end position="28"/>
    </location>
</feature>
<evidence type="ECO:0000313" key="3">
    <source>
        <dbReference type="EMBL" id="GAA0481838.1"/>
    </source>
</evidence>
<feature type="domain" description="SGNH hydrolase-type esterase" evidence="2">
    <location>
        <begin position="49"/>
        <end position="284"/>
    </location>
</feature>
<dbReference type="SUPFAM" id="SSF52266">
    <property type="entry name" value="SGNH hydrolase"/>
    <property type="match status" value="1"/>
</dbReference>
<gene>
    <name evidence="3" type="ORF">GCM10009544_49740</name>
</gene>
<sequence>MAQVHGRGARYGKAAAALGAAAALAAVAAAPATALTRTTEAAGGERYVALGDSYTSGPGIPQQTGGACARSSVNYPALTAKALHTRTFKDVSCSGATTDDMWRAQGANAPQLNALGKNTTLVTVGIGGNDIGFGDIIGTCAKLSLSDPAGDPCRKHYTAGGTDRLTAKIAETAPKIARVLKAVHHKAPHARVVVVGYPAIMPDNGVGCFPAVPIAAGDTSYLRDTEKRLNTMLKQQARKAHARYADTYTRTVGHDVCTPAADRWVEGLQPASPAAPFHPNAKGESAMARAVLTAVRGR</sequence>
<dbReference type="GO" id="GO:0016787">
    <property type="term" value="F:hydrolase activity"/>
    <property type="evidence" value="ECO:0007669"/>
    <property type="project" value="UniProtKB-KW"/>
</dbReference>
<dbReference type="RefSeq" id="WP_425581625.1">
    <property type="nucleotide sequence ID" value="NZ_BAAAHB010000072.1"/>
</dbReference>
<evidence type="ECO:0000256" key="1">
    <source>
        <dbReference type="SAM" id="SignalP"/>
    </source>
</evidence>
<reference evidence="4" key="1">
    <citation type="journal article" date="2019" name="Int. J. Syst. Evol. Microbiol.">
        <title>The Global Catalogue of Microorganisms (GCM) 10K type strain sequencing project: providing services to taxonomists for standard genome sequencing and annotation.</title>
        <authorList>
            <consortium name="The Broad Institute Genomics Platform"/>
            <consortium name="The Broad Institute Genome Sequencing Center for Infectious Disease"/>
            <person name="Wu L."/>
            <person name="Ma J."/>
        </authorList>
    </citation>
    <scope>NUCLEOTIDE SEQUENCE [LARGE SCALE GENOMIC DNA]</scope>
    <source>
        <strain evidence="4">JCM 10649</strain>
    </source>
</reference>
<dbReference type="InterPro" id="IPR036514">
    <property type="entry name" value="SGNH_hydro_sf"/>
</dbReference>
<dbReference type="PANTHER" id="PTHR37981:SF1">
    <property type="entry name" value="SGNH HYDROLASE-TYPE ESTERASE DOMAIN-CONTAINING PROTEIN"/>
    <property type="match status" value="1"/>
</dbReference>
<comment type="caution">
    <text evidence="3">The sequence shown here is derived from an EMBL/GenBank/DDBJ whole genome shotgun (WGS) entry which is preliminary data.</text>
</comment>
<proteinExistence type="predicted"/>
<keyword evidence="1" id="KW-0732">Signal</keyword>
<evidence type="ECO:0000313" key="4">
    <source>
        <dbReference type="Proteomes" id="UP001499895"/>
    </source>
</evidence>
<feature type="chain" id="PRO_5047399821" evidence="1">
    <location>
        <begin position="29"/>
        <end position="298"/>
    </location>
</feature>
<keyword evidence="4" id="KW-1185">Reference proteome</keyword>
<dbReference type="EMBL" id="BAAAHB010000072">
    <property type="protein sequence ID" value="GAA0481838.1"/>
    <property type="molecule type" value="Genomic_DNA"/>
</dbReference>
<dbReference type="InterPro" id="IPR013830">
    <property type="entry name" value="SGNH_hydro"/>
</dbReference>